<feature type="transmembrane region" description="Helical" evidence="1">
    <location>
        <begin position="20"/>
        <end position="41"/>
    </location>
</feature>
<sequence length="151" mass="16409">MTAQNQEEQLMSDRPRTPYLGTYLIWLLVGIIGCAALLALMRVAFGFELSAGAIAAIPPMMAAMLVGQKWAKERGVLPTSAEAWRWAIVAAIAFLSIQILIVMMFLAAAGGPITTSTATITGMALVLFTVVVIFINRYFLVLYAKRNLKAK</sequence>
<dbReference type="AlphaFoldDB" id="A0A2C9CVZ6"/>
<keyword evidence="1" id="KW-0812">Transmembrane</keyword>
<evidence type="ECO:0000313" key="3">
    <source>
        <dbReference type="Proteomes" id="UP000220034"/>
    </source>
</evidence>
<dbReference type="Proteomes" id="UP000220034">
    <property type="component" value="Unassembled WGS sequence"/>
</dbReference>
<evidence type="ECO:0000256" key="1">
    <source>
        <dbReference type="SAM" id="Phobius"/>
    </source>
</evidence>
<keyword evidence="1" id="KW-0472">Membrane</keyword>
<gene>
    <name evidence="2" type="ORF">SAMN06273572_104279</name>
</gene>
<dbReference type="NCBIfam" id="NF038216">
    <property type="entry name" value="ABZJ_00895_fam"/>
    <property type="match status" value="1"/>
</dbReference>
<protein>
    <submittedName>
        <fullName evidence="2">Uncharacterized protein</fullName>
    </submittedName>
</protein>
<feature type="transmembrane region" description="Helical" evidence="1">
    <location>
        <begin position="47"/>
        <end position="66"/>
    </location>
</feature>
<name>A0A2C9CVZ6_9RHOB</name>
<feature type="transmembrane region" description="Helical" evidence="1">
    <location>
        <begin position="86"/>
        <end position="108"/>
    </location>
</feature>
<evidence type="ECO:0000313" key="2">
    <source>
        <dbReference type="EMBL" id="SOH94579.1"/>
    </source>
</evidence>
<dbReference type="EMBL" id="OCTN01000004">
    <property type="protein sequence ID" value="SOH94579.1"/>
    <property type="molecule type" value="Genomic_DNA"/>
</dbReference>
<feature type="transmembrane region" description="Helical" evidence="1">
    <location>
        <begin position="120"/>
        <end position="144"/>
    </location>
</feature>
<dbReference type="InterPro" id="IPR047730">
    <property type="entry name" value="ABZJ_00895-like"/>
</dbReference>
<organism evidence="2 3">
    <name type="scientific">Pontivivens marinum</name>
    <dbReference type="NCBI Taxonomy" id="1690039"/>
    <lineage>
        <taxon>Bacteria</taxon>
        <taxon>Pseudomonadati</taxon>
        <taxon>Pseudomonadota</taxon>
        <taxon>Alphaproteobacteria</taxon>
        <taxon>Rhodobacterales</taxon>
        <taxon>Paracoccaceae</taxon>
        <taxon>Pontivivens</taxon>
    </lineage>
</organism>
<keyword evidence="3" id="KW-1185">Reference proteome</keyword>
<accession>A0A2C9CVZ6</accession>
<reference evidence="3" key="1">
    <citation type="submission" date="2017-09" db="EMBL/GenBank/DDBJ databases">
        <authorList>
            <person name="Varghese N."/>
            <person name="Submissions S."/>
        </authorList>
    </citation>
    <scope>NUCLEOTIDE SEQUENCE [LARGE SCALE GENOMIC DNA]</scope>
    <source>
        <strain evidence="3">C7</strain>
    </source>
</reference>
<keyword evidence="1" id="KW-1133">Transmembrane helix</keyword>
<proteinExistence type="predicted"/>